<feature type="compositionally biased region" description="Polar residues" evidence="1">
    <location>
        <begin position="143"/>
        <end position="156"/>
    </location>
</feature>
<dbReference type="STRING" id="196109.A0A136JHE6"/>
<evidence type="ECO:0000313" key="3">
    <source>
        <dbReference type="Proteomes" id="UP000070501"/>
    </source>
</evidence>
<feature type="region of interest" description="Disordered" evidence="1">
    <location>
        <begin position="133"/>
        <end position="156"/>
    </location>
</feature>
<feature type="region of interest" description="Disordered" evidence="1">
    <location>
        <begin position="37"/>
        <end position="82"/>
    </location>
</feature>
<dbReference type="InParanoid" id="A0A136JHE6"/>
<protein>
    <submittedName>
        <fullName evidence="2">Uncharacterized protein</fullName>
    </submittedName>
</protein>
<dbReference type="AlphaFoldDB" id="A0A136JHE6"/>
<reference evidence="3" key="1">
    <citation type="submission" date="2016-02" db="EMBL/GenBank/DDBJ databases">
        <title>Draft genome sequence of Microdochium bolleyi, a fungal endophyte of beachgrass.</title>
        <authorList>
            <consortium name="DOE Joint Genome Institute"/>
            <person name="David A.S."/>
            <person name="May G."/>
            <person name="Haridas S."/>
            <person name="Lim J."/>
            <person name="Wang M."/>
            <person name="Labutti K."/>
            <person name="Lipzen A."/>
            <person name="Barry K."/>
            <person name="Grigoriev I.V."/>
        </authorList>
    </citation>
    <scope>NUCLEOTIDE SEQUENCE [LARGE SCALE GENOMIC DNA]</scope>
    <source>
        <strain evidence="3">J235TASD1</strain>
    </source>
</reference>
<sequence length="156" mass="17188">MPPEPSGNIRVFIRWDDQTVFAGEDIKCRITFKNIAPTLGQPTPRSASGPYDRHRQQPSPLAATGRHAIQKHDASMAAPSAPSTTTWPYSQAISFDCLNWLNCDGRRVPTPQQSWRPAADAAFISWTRKISQSADNTAARLNPRSSVGNLTTETRA</sequence>
<organism evidence="2 3">
    <name type="scientific">Microdochium bolleyi</name>
    <dbReference type="NCBI Taxonomy" id="196109"/>
    <lineage>
        <taxon>Eukaryota</taxon>
        <taxon>Fungi</taxon>
        <taxon>Dikarya</taxon>
        <taxon>Ascomycota</taxon>
        <taxon>Pezizomycotina</taxon>
        <taxon>Sordariomycetes</taxon>
        <taxon>Xylariomycetidae</taxon>
        <taxon>Xylariales</taxon>
        <taxon>Microdochiaceae</taxon>
        <taxon>Microdochium</taxon>
    </lineage>
</organism>
<dbReference type="Proteomes" id="UP000070501">
    <property type="component" value="Unassembled WGS sequence"/>
</dbReference>
<keyword evidence="3" id="KW-1185">Reference proteome</keyword>
<evidence type="ECO:0000256" key="1">
    <source>
        <dbReference type="SAM" id="MobiDB-lite"/>
    </source>
</evidence>
<accession>A0A136JHE6</accession>
<name>A0A136JHE6_9PEZI</name>
<gene>
    <name evidence="2" type="ORF">Micbo1qcDRAFT_229442</name>
</gene>
<evidence type="ECO:0000313" key="2">
    <source>
        <dbReference type="EMBL" id="KXJ96577.1"/>
    </source>
</evidence>
<dbReference type="EMBL" id="KQ964245">
    <property type="protein sequence ID" value="KXJ96577.1"/>
    <property type="molecule type" value="Genomic_DNA"/>
</dbReference>
<proteinExistence type="predicted"/>
<dbReference type="OrthoDB" id="1918at2759"/>